<feature type="compositionally biased region" description="Basic residues" evidence="10">
    <location>
        <begin position="95"/>
        <end position="106"/>
    </location>
</feature>
<dbReference type="InterPro" id="IPR018851">
    <property type="entry name" value="Borealin_N"/>
</dbReference>
<keyword evidence="8" id="KW-0131">Cell cycle</keyword>
<gene>
    <name evidence="12" type="ORF">NHX12_014158</name>
</gene>
<keyword evidence="4" id="KW-0158">Chromosome</keyword>
<evidence type="ECO:0000256" key="9">
    <source>
        <dbReference type="ARBA" id="ARBA00023328"/>
    </source>
</evidence>
<dbReference type="AlphaFoldDB" id="A0A9Q0DAV9"/>
<dbReference type="Gene3D" id="6.10.250.1900">
    <property type="match status" value="1"/>
</dbReference>
<feature type="compositionally biased region" description="Low complexity" evidence="10">
    <location>
        <begin position="134"/>
        <end position="147"/>
    </location>
</feature>
<comment type="caution">
    <text evidence="12">The sequence shown here is derived from an EMBL/GenBank/DDBJ whole genome shotgun (WGS) entry which is preliminary data.</text>
</comment>
<proteinExistence type="inferred from homology"/>
<dbReference type="GO" id="GO:0051301">
    <property type="term" value="P:cell division"/>
    <property type="evidence" value="ECO:0007669"/>
    <property type="project" value="UniProtKB-KW"/>
</dbReference>
<feature type="domain" description="Borealin N-terminal" evidence="11">
    <location>
        <begin position="25"/>
        <end position="71"/>
    </location>
</feature>
<dbReference type="PANTHER" id="PTHR16040">
    <property type="entry name" value="AUSTRALIN, ISOFORM A-RELATED"/>
    <property type="match status" value="1"/>
</dbReference>
<keyword evidence="6" id="KW-0498">Mitosis</keyword>
<dbReference type="Pfam" id="PF10444">
    <property type="entry name" value="Nbl1_Borealin_N"/>
    <property type="match status" value="1"/>
</dbReference>
<keyword evidence="13" id="KW-1185">Reference proteome</keyword>
<evidence type="ECO:0000256" key="1">
    <source>
        <dbReference type="ARBA" id="ARBA00004123"/>
    </source>
</evidence>
<dbReference type="GO" id="GO:0000070">
    <property type="term" value="P:mitotic sister chromatid segregation"/>
    <property type="evidence" value="ECO:0007669"/>
    <property type="project" value="TreeGrafter"/>
</dbReference>
<sequence>MPPRMSKNPQSAQEQKAADLKQSRLALFIQQFEKEAQERMSEMEANLENMLTTVDKFFKVELMKMPPSLQNRLIEATSSDVSIAIKNTSPEIHKTLKRASSKKAVRSHNSPAETGQESSATTSKGGRGSKNTRVLAGSSSAGSLGVSQSTVKRTNTRSSKNGGQVTKTKPFHRPVSAAGDLFAGSACSSHFTITNSQGKMFCLSEETKDDVNLDMLDEVALLEMQRLMSLMEYLSSKVGVEMASQRSSPK</sequence>
<comment type="subcellular location">
    <subcellularLocation>
        <location evidence="2">Chromosome</location>
        <location evidence="2">Centromere</location>
    </subcellularLocation>
    <subcellularLocation>
        <location evidence="1">Nucleus</location>
    </subcellularLocation>
</comment>
<evidence type="ECO:0000256" key="2">
    <source>
        <dbReference type="ARBA" id="ARBA00004584"/>
    </source>
</evidence>
<evidence type="ECO:0000256" key="6">
    <source>
        <dbReference type="ARBA" id="ARBA00022776"/>
    </source>
</evidence>
<evidence type="ECO:0000256" key="10">
    <source>
        <dbReference type="SAM" id="MobiDB-lite"/>
    </source>
</evidence>
<dbReference type="GO" id="GO:0032133">
    <property type="term" value="C:chromosome passenger complex"/>
    <property type="evidence" value="ECO:0007669"/>
    <property type="project" value="TreeGrafter"/>
</dbReference>
<keyword evidence="7" id="KW-0539">Nucleus</keyword>
<dbReference type="PANTHER" id="PTHR16040:SF10">
    <property type="entry name" value="BOREALIN-2"/>
    <property type="match status" value="1"/>
</dbReference>
<dbReference type="GO" id="GO:0051233">
    <property type="term" value="C:spindle midzone"/>
    <property type="evidence" value="ECO:0007669"/>
    <property type="project" value="TreeGrafter"/>
</dbReference>
<keyword evidence="9" id="KW-0137">Centromere</keyword>
<dbReference type="EMBL" id="JANIIK010000118">
    <property type="protein sequence ID" value="KAJ3585439.1"/>
    <property type="molecule type" value="Genomic_DNA"/>
</dbReference>
<keyword evidence="5" id="KW-0132">Cell division</keyword>
<accession>A0A9Q0DAV9</accession>
<evidence type="ECO:0000256" key="8">
    <source>
        <dbReference type="ARBA" id="ARBA00023306"/>
    </source>
</evidence>
<evidence type="ECO:0000256" key="4">
    <source>
        <dbReference type="ARBA" id="ARBA00022454"/>
    </source>
</evidence>
<protein>
    <recommendedName>
        <fullName evidence="11">Borealin N-terminal domain-containing protein</fullName>
    </recommendedName>
</protein>
<feature type="compositionally biased region" description="Polar residues" evidence="10">
    <location>
        <begin position="107"/>
        <end position="132"/>
    </location>
</feature>
<dbReference type="InterPro" id="IPR018867">
    <property type="entry name" value="Cell_div_borealin"/>
</dbReference>
<evidence type="ECO:0000313" key="13">
    <source>
        <dbReference type="Proteomes" id="UP001148018"/>
    </source>
</evidence>
<feature type="compositionally biased region" description="Polar residues" evidence="10">
    <location>
        <begin position="148"/>
        <end position="167"/>
    </location>
</feature>
<feature type="region of interest" description="Disordered" evidence="10">
    <location>
        <begin position="94"/>
        <end position="171"/>
    </location>
</feature>
<evidence type="ECO:0000256" key="7">
    <source>
        <dbReference type="ARBA" id="ARBA00023242"/>
    </source>
</evidence>
<evidence type="ECO:0000256" key="5">
    <source>
        <dbReference type="ARBA" id="ARBA00022618"/>
    </source>
</evidence>
<comment type="similarity">
    <text evidence="3">Belongs to the borealin family.</text>
</comment>
<name>A0A9Q0DAV9_9TELE</name>
<dbReference type="GO" id="GO:0000775">
    <property type="term" value="C:chromosome, centromeric region"/>
    <property type="evidence" value="ECO:0007669"/>
    <property type="project" value="UniProtKB-SubCell"/>
</dbReference>
<evidence type="ECO:0000259" key="11">
    <source>
        <dbReference type="Pfam" id="PF10444"/>
    </source>
</evidence>
<dbReference type="GO" id="GO:0005634">
    <property type="term" value="C:nucleus"/>
    <property type="evidence" value="ECO:0007669"/>
    <property type="project" value="UniProtKB-SubCell"/>
</dbReference>
<dbReference type="Proteomes" id="UP001148018">
    <property type="component" value="Unassembled WGS sequence"/>
</dbReference>
<evidence type="ECO:0000256" key="3">
    <source>
        <dbReference type="ARBA" id="ARBA00009914"/>
    </source>
</evidence>
<reference evidence="12" key="1">
    <citation type="submission" date="2022-07" db="EMBL/GenBank/DDBJ databases">
        <title>Chromosome-level genome of Muraenolepis orangiensis.</title>
        <authorList>
            <person name="Kim J."/>
        </authorList>
    </citation>
    <scope>NUCLEOTIDE SEQUENCE</scope>
    <source>
        <strain evidence="12">KU_S4_2022</strain>
        <tissue evidence="12">Muscle</tissue>
    </source>
</reference>
<organism evidence="12 13">
    <name type="scientific">Muraenolepis orangiensis</name>
    <name type="common">Patagonian moray cod</name>
    <dbReference type="NCBI Taxonomy" id="630683"/>
    <lineage>
        <taxon>Eukaryota</taxon>
        <taxon>Metazoa</taxon>
        <taxon>Chordata</taxon>
        <taxon>Craniata</taxon>
        <taxon>Vertebrata</taxon>
        <taxon>Euteleostomi</taxon>
        <taxon>Actinopterygii</taxon>
        <taxon>Neopterygii</taxon>
        <taxon>Teleostei</taxon>
        <taxon>Neoteleostei</taxon>
        <taxon>Acanthomorphata</taxon>
        <taxon>Zeiogadaria</taxon>
        <taxon>Gadariae</taxon>
        <taxon>Gadiformes</taxon>
        <taxon>Muraenolepidoidei</taxon>
        <taxon>Muraenolepididae</taxon>
        <taxon>Muraenolepis</taxon>
    </lineage>
</organism>
<dbReference type="OrthoDB" id="6360905at2759"/>
<evidence type="ECO:0000313" key="12">
    <source>
        <dbReference type="EMBL" id="KAJ3585439.1"/>
    </source>
</evidence>